<sequence length="101" mass="10855">MATSNLNSSCGFSFHIFNCTKQLQLFLPLSTSLTKASCLTCFVSSSALPARLSLHDHTGCVVAIYSSLGSFQGPITARIQHGAKSTTERFSHKCLNASELK</sequence>
<comment type="caution">
    <text evidence="1">The sequence shown here is derived from an EMBL/GenBank/DDBJ whole genome shotgun (WGS) entry which is preliminary data.</text>
</comment>
<name>A0ABV0XIX7_9TELE</name>
<protein>
    <submittedName>
        <fullName evidence="1">Uncharacterized protein</fullName>
    </submittedName>
</protein>
<proteinExistence type="predicted"/>
<gene>
    <name evidence="1" type="ORF">AMECASPLE_029247</name>
</gene>
<dbReference type="Proteomes" id="UP001469553">
    <property type="component" value="Unassembled WGS sequence"/>
</dbReference>
<keyword evidence="2" id="KW-1185">Reference proteome</keyword>
<evidence type="ECO:0000313" key="2">
    <source>
        <dbReference type="Proteomes" id="UP001469553"/>
    </source>
</evidence>
<organism evidence="1 2">
    <name type="scientific">Ameca splendens</name>
    <dbReference type="NCBI Taxonomy" id="208324"/>
    <lineage>
        <taxon>Eukaryota</taxon>
        <taxon>Metazoa</taxon>
        <taxon>Chordata</taxon>
        <taxon>Craniata</taxon>
        <taxon>Vertebrata</taxon>
        <taxon>Euteleostomi</taxon>
        <taxon>Actinopterygii</taxon>
        <taxon>Neopterygii</taxon>
        <taxon>Teleostei</taxon>
        <taxon>Neoteleostei</taxon>
        <taxon>Acanthomorphata</taxon>
        <taxon>Ovalentaria</taxon>
        <taxon>Atherinomorphae</taxon>
        <taxon>Cyprinodontiformes</taxon>
        <taxon>Goodeidae</taxon>
        <taxon>Ameca</taxon>
    </lineage>
</organism>
<evidence type="ECO:0000313" key="1">
    <source>
        <dbReference type="EMBL" id="MEQ2281345.1"/>
    </source>
</evidence>
<accession>A0ABV0XIX7</accession>
<dbReference type="EMBL" id="JAHRIP010003323">
    <property type="protein sequence ID" value="MEQ2281345.1"/>
    <property type="molecule type" value="Genomic_DNA"/>
</dbReference>
<reference evidence="1 2" key="1">
    <citation type="submission" date="2021-06" db="EMBL/GenBank/DDBJ databases">
        <authorList>
            <person name="Palmer J.M."/>
        </authorList>
    </citation>
    <scope>NUCLEOTIDE SEQUENCE [LARGE SCALE GENOMIC DNA]</scope>
    <source>
        <strain evidence="1 2">AS_MEX2019</strain>
        <tissue evidence="1">Muscle</tissue>
    </source>
</reference>